<dbReference type="EMBL" id="NCKU01003428">
    <property type="protein sequence ID" value="RWS07529.1"/>
    <property type="molecule type" value="Genomic_DNA"/>
</dbReference>
<evidence type="ECO:0000256" key="2">
    <source>
        <dbReference type="ARBA" id="ARBA00012416"/>
    </source>
</evidence>
<dbReference type="InterPro" id="IPR027408">
    <property type="entry name" value="PNPase/RNase_PH_dom_sf"/>
</dbReference>
<evidence type="ECO:0000256" key="4">
    <source>
        <dbReference type="ARBA" id="ARBA00022695"/>
    </source>
</evidence>
<proteinExistence type="inferred from homology"/>
<dbReference type="OrthoDB" id="437922at2759"/>
<evidence type="ECO:0000313" key="8">
    <source>
        <dbReference type="EMBL" id="RWS07529.1"/>
    </source>
</evidence>
<dbReference type="InterPro" id="IPR020568">
    <property type="entry name" value="Ribosomal_Su5_D2-typ_SF"/>
</dbReference>
<dbReference type="NCBIfam" id="NF008805">
    <property type="entry name" value="PRK11824.1"/>
    <property type="match status" value="1"/>
</dbReference>
<dbReference type="Pfam" id="PF03725">
    <property type="entry name" value="RNase_PH_C"/>
    <property type="match status" value="1"/>
</dbReference>
<gene>
    <name evidence="9" type="ORF">B4U79_03389</name>
    <name evidence="10" type="ORF">B4U79_10957</name>
    <name evidence="8" type="ORF">B4U79_15403</name>
</gene>
<dbReference type="InterPro" id="IPR036456">
    <property type="entry name" value="PNPase_PH_RNA-bd_sf"/>
</dbReference>
<dbReference type="EMBL" id="NCKU01003355">
    <property type="protein sequence ID" value="RWS07693.1"/>
    <property type="molecule type" value="Genomic_DNA"/>
</dbReference>
<sequence>MLTKCRCRLSTSVKEVKVELSDSRCMHLSTGKLAKFADGCCVASSGDTNVMVTVVSRSSTSPSASFIPLTVDFRHKSAAVGKIPTNFFRRDLGANEKEILTSRVIDRSIRPLFPSGYFNETQVICNTLSIDGVHDPDVLSINAASAALTLSDVPWHGPVGAVRVGLVNNEVVINPTRKELLSSKINFIITGAPNKSVLMIDGHAKEPISVNDLRKVLSKALKETQKVITEIRKLEAIAAKPKRTVEKFFIPTQEQIESVKAIAETRLSEILTNHSHDKISRDSELTVVRQDVLEKLKENYTEELPVVLLEAYNEAFKDVYRNIVFETNTRCDGRNLSQLRNISCEVGLYKPLHGSSIFQRGQTQVLCSLTLDSHESAMKVDPISALFGGMTEKNFMLHYEFPSYATNEIGRVGSFGRREIGHGALAEKALRAIVPPDFPFTIRLNCEVLESNGSSSMASVCAGSLALLDAGVNILAPAAGVAIGLLSRTKKAHNEDNSSDNDRSGEESEYKVLTDILGIEDYLGEMDFKIAGTKDAFTAIQLDTKLKKGIPLSVLFEAINSSISAKKEILSIMNSVIRKPNESRRETWPVIKNIEIPPHKRAALFGFGGHTLKRLSSEIGVRITPDEEDKNLFQIFAPNQSAMDEADEFISGVLAEEDYEPQLDFGGVYNSKIVEIKENGVLIELHPKMKPVFLHLKELDQRKVRHPSALGLEVGQELQVKYFGRDPTTGHIRISRRILQMTTPKAKNFIGGSQEKEK</sequence>
<feature type="domain" description="S1 motif" evidence="7">
    <location>
        <begin position="666"/>
        <end position="737"/>
    </location>
</feature>
<dbReference type="InterPro" id="IPR015847">
    <property type="entry name" value="ExoRNase_PH_dom2"/>
</dbReference>
<dbReference type="SUPFAM" id="SSF54791">
    <property type="entry name" value="Eukaryotic type KH-domain (KH-domain type I)"/>
    <property type="match status" value="1"/>
</dbReference>
<keyword evidence="5 6" id="KW-0694">RNA-binding</keyword>
<dbReference type="NCBIfam" id="TIGR03591">
    <property type="entry name" value="polynuc_phos"/>
    <property type="match status" value="1"/>
</dbReference>
<dbReference type="SUPFAM" id="SSF50249">
    <property type="entry name" value="Nucleic acid-binding proteins"/>
    <property type="match status" value="1"/>
</dbReference>
<dbReference type="InterPro" id="IPR012162">
    <property type="entry name" value="PNPase"/>
</dbReference>
<dbReference type="STRING" id="1965070.A0A3S5WGU5"/>
<dbReference type="InterPro" id="IPR015848">
    <property type="entry name" value="PNPase_PH_RNA-bd_bac/org-type"/>
</dbReference>
<dbReference type="InterPro" id="IPR012340">
    <property type="entry name" value="NA-bd_OB-fold"/>
</dbReference>
<dbReference type="GO" id="GO:0000175">
    <property type="term" value="F:3'-5'-RNA exonuclease activity"/>
    <property type="evidence" value="ECO:0007669"/>
    <property type="project" value="TreeGrafter"/>
</dbReference>
<dbReference type="Pfam" id="PF01138">
    <property type="entry name" value="RNase_PH"/>
    <property type="match status" value="2"/>
</dbReference>
<dbReference type="PANTHER" id="PTHR11252">
    <property type="entry name" value="POLYRIBONUCLEOTIDE NUCLEOTIDYLTRANSFERASE"/>
    <property type="match status" value="1"/>
</dbReference>
<dbReference type="GO" id="GO:0004654">
    <property type="term" value="F:polyribonucleotide nucleotidyltransferase activity"/>
    <property type="evidence" value="ECO:0007669"/>
    <property type="project" value="UniProtKB-EC"/>
</dbReference>
<keyword evidence="3 10" id="KW-0808">Transferase</keyword>
<comment type="similarity">
    <text evidence="1">Belongs to the polyribonucleotide nucleotidyltransferase family.</text>
</comment>
<evidence type="ECO:0000256" key="5">
    <source>
        <dbReference type="ARBA" id="ARBA00022884"/>
    </source>
</evidence>
<dbReference type="CDD" id="cd11364">
    <property type="entry name" value="RNase_PH_PNPase_2"/>
    <property type="match status" value="1"/>
</dbReference>
<reference evidence="10" key="2">
    <citation type="submission" date="2018-11" db="EMBL/GenBank/DDBJ databases">
        <title>Trombidioid mite genomics.</title>
        <authorList>
            <person name="Dong X."/>
        </authorList>
    </citation>
    <scope>NUCLEOTIDE SEQUENCE</scope>
    <source>
        <strain evidence="10">UoL-WK</strain>
    </source>
</reference>
<dbReference type="PROSITE" id="PS50084">
    <property type="entry name" value="KH_TYPE_1"/>
    <property type="match status" value="1"/>
</dbReference>
<dbReference type="Gene3D" id="3.30.1370.10">
    <property type="entry name" value="K Homology domain, type 1"/>
    <property type="match status" value="1"/>
</dbReference>
<evidence type="ECO:0000256" key="3">
    <source>
        <dbReference type="ARBA" id="ARBA00022679"/>
    </source>
</evidence>
<evidence type="ECO:0000313" key="11">
    <source>
        <dbReference type="Proteomes" id="UP000285301"/>
    </source>
</evidence>
<evidence type="ECO:0000256" key="6">
    <source>
        <dbReference type="PROSITE-ProRule" id="PRU00117"/>
    </source>
</evidence>
<dbReference type="FunFam" id="2.40.50.140:FF:000113">
    <property type="entry name" value="polyribonucleotide nucleotidyltransferase 1, mitochondrial"/>
    <property type="match status" value="1"/>
</dbReference>
<dbReference type="Proteomes" id="UP000285301">
    <property type="component" value="Unassembled WGS sequence"/>
</dbReference>
<dbReference type="InterPro" id="IPR036345">
    <property type="entry name" value="ExoRNase_PH_dom2_sf"/>
</dbReference>
<dbReference type="InterPro" id="IPR036612">
    <property type="entry name" value="KH_dom_type_1_sf"/>
</dbReference>
<dbReference type="EC" id="2.7.7.8" evidence="2"/>
<protein>
    <recommendedName>
        <fullName evidence="2">polyribonucleotide nucleotidyltransferase</fullName>
        <ecNumber evidence="2">2.7.7.8</ecNumber>
    </recommendedName>
</protein>
<accession>A0A3S5WGU5</accession>
<dbReference type="FunFam" id="3.30.230.70:FF:000001">
    <property type="entry name" value="Polyribonucleotide nucleotidyltransferase"/>
    <property type="match status" value="1"/>
</dbReference>
<dbReference type="SUPFAM" id="SSF55666">
    <property type="entry name" value="Ribonuclease PH domain 2-like"/>
    <property type="match status" value="2"/>
</dbReference>
<evidence type="ECO:0000256" key="1">
    <source>
        <dbReference type="ARBA" id="ARBA00007404"/>
    </source>
</evidence>
<dbReference type="SUPFAM" id="SSF46915">
    <property type="entry name" value="Polynucleotide phosphorylase/guanosine pentaphosphate synthase (PNPase/GPSI), domain 3"/>
    <property type="match status" value="1"/>
</dbReference>
<dbReference type="Pfam" id="PF03726">
    <property type="entry name" value="PNPase"/>
    <property type="match status" value="1"/>
</dbReference>
<dbReference type="EMBL" id="NCKU01003357">
    <property type="protein sequence ID" value="RWS07684.1"/>
    <property type="molecule type" value="Genomic_DNA"/>
</dbReference>
<comment type="caution">
    <text evidence="10">The sequence shown here is derived from an EMBL/GenBank/DDBJ whole genome shotgun (WGS) entry which is preliminary data.</text>
</comment>
<dbReference type="CDD" id="cd09033">
    <property type="entry name" value="KH-I_PNPT1"/>
    <property type="match status" value="1"/>
</dbReference>
<evidence type="ECO:0000313" key="9">
    <source>
        <dbReference type="EMBL" id="RWS07684.1"/>
    </source>
</evidence>
<dbReference type="PIRSF" id="PIRSF005499">
    <property type="entry name" value="PNPase"/>
    <property type="match status" value="1"/>
</dbReference>
<evidence type="ECO:0000259" key="7">
    <source>
        <dbReference type="PROSITE" id="PS50126"/>
    </source>
</evidence>
<organism evidence="10 11">
    <name type="scientific">Dinothrombium tinctorium</name>
    <dbReference type="NCBI Taxonomy" id="1965070"/>
    <lineage>
        <taxon>Eukaryota</taxon>
        <taxon>Metazoa</taxon>
        <taxon>Ecdysozoa</taxon>
        <taxon>Arthropoda</taxon>
        <taxon>Chelicerata</taxon>
        <taxon>Arachnida</taxon>
        <taxon>Acari</taxon>
        <taxon>Acariformes</taxon>
        <taxon>Trombidiformes</taxon>
        <taxon>Prostigmata</taxon>
        <taxon>Anystina</taxon>
        <taxon>Parasitengona</taxon>
        <taxon>Trombidioidea</taxon>
        <taxon>Trombidiidae</taxon>
        <taxon>Dinothrombium</taxon>
    </lineage>
</organism>
<keyword evidence="11" id="KW-1185">Reference proteome</keyword>
<dbReference type="InterPro" id="IPR003029">
    <property type="entry name" value="S1_domain"/>
</dbReference>
<dbReference type="PANTHER" id="PTHR11252:SF0">
    <property type="entry name" value="POLYRIBONUCLEOTIDE NUCLEOTIDYLTRANSFERASE 1, MITOCHONDRIAL"/>
    <property type="match status" value="1"/>
</dbReference>
<dbReference type="Gene3D" id="3.30.230.70">
    <property type="entry name" value="GHMP Kinase, N-terminal domain"/>
    <property type="match status" value="2"/>
</dbReference>
<name>A0A3S5WGU5_9ACAR</name>
<dbReference type="GO" id="GO:0000965">
    <property type="term" value="P:mitochondrial RNA 3'-end processing"/>
    <property type="evidence" value="ECO:0007669"/>
    <property type="project" value="TreeGrafter"/>
</dbReference>
<reference evidence="10 11" key="1">
    <citation type="journal article" date="2018" name="Gigascience">
        <title>Genomes of trombidid mites reveal novel predicted allergens and laterally-transferred genes associated with secondary metabolism.</title>
        <authorList>
            <person name="Dong X."/>
            <person name="Chaisiri K."/>
            <person name="Xia D."/>
            <person name="Armstrong S.D."/>
            <person name="Fang Y."/>
            <person name="Donnelly M.J."/>
            <person name="Kadowaki T."/>
            <person name="McGarry J.W."/>
            <person name="Darby A.C."/>
            <person name="Makepeace B.L."/>
        </authorList>
    </citation>
    <scope>NUCLEOTIDE SEQUENCE [LARGE SCALE GENOMIC DNA]</scope>
    <source>
        <strain evidence="10">UoL-WK</strain>
    </source>
</reference>
<dbReference type="AlphaFoldDB" id="A0A3S5WGU5"/>
<dbReference type="InterPro" id="IPR001247">
    <property type="entry name" value="ExoRNase_PH_dom1"/>
</dbReference>
<dbReference type="GO" id="GO:0003723">
    <property type="term" value="F:RNA binding"/>
    <property type="evidence" value="ECO:0007669"/>
    <property type="project" value="UniProtKB-UniRule"/>
</dbReference>
<dbReference type="GO" id="GO:0000958">
    <property type="term" value="P:mitochondrial mRNA catabolic process"/>
    <property type="evidence" value="ECO:0007669"/>
    <property type="project" value="TreeGrafter"/>
</dbReference>
<dbReference type="GO" id="GO:0005829">
    <property type="term" value="C:cytosol"/>
    <property type="evidence" value="ECO:0007669"/>
    <property type="project" value="TreeGrafter"/>
</dbReference>
<dbReference type="Gene3D" id="2.40.50.140">
    <property type="entry name" value="Nucleic acid-binding proteins"/>
    <property type="match status" value="1"/>
</dbReference>
<dbReference type="SUPFAM" id="SSF54211">
    <property type="entry name" value="Ribosomal protein S5 domain 2-like"/>
    <property type="match status" value="2"/>
</dbReference>
<evidence type="ECO:0000313" key="10">
    <source>
        <dbReference type="EMBL" id="RWS07693.1"/>
    </source>
</evidence>
<keyword evidence="4" id="KW-0548">Nucleotidyltransferase</keyword>
<dbReference type="GO" id="GO:0005739">
    <property type="term" value="C:mitochondrion"/>
    <property type="evidence" value="ECO:0007669"/>
    <property type="project" value="TreeGrafter"/>
</dbReference>
<dbReference type="PROSITE" id="PS50126">
    <property type="entry name" value="S1"/>
    <property type="match status" value="1"/>
</dbReference>